<gene>
    <name evidence="2" type="ORF">GWK47_037140</name>
</gene>
<reference evidence="2" key="1">
    <citation type="submission" date="2020-07" db="EMBL/GenBank/DDBJ databases">
        <title>The High-quality genome of the commercially important snow crab, Chionoecetes opilio.</title>
        <authorList>
            <person name="Jeong J.-H."/>
            <person name="Ryu S."/>
        </authorList>
    </citation>
    <scope>NUCLEOTIDE SEQUENCE</scope>
    <source>
        <strain evidence="2">MADBK_172401_WGS</strain>
        <tissue evidence="2">Digestive gland</tissue>
    </source>
</reference>
<accession>A0A8J5CMR2</accession>
<feature type="region of interest" description="Disordered" evidence="1">
    <location>
        <begin position="78"/>
        <end position="119"/>
    </location>
</feature>
<dbReference type="Proteomes" id="UP000770661">
    <property type="component" value="Unassembled WGS sequence"/>
</dbReference>
<dbReference type="EMBL" id="JACEEZ010004763">
    <property type="protein sequence ID" value="KAG0726168.1"/>
    <property type="molecule type" value="Genomic_DNA"/>
</dbReference>
<name>A0A8J5CMR2_CHIOP</name>
<evidence type="ECO:0000256" key="1">
    <source>
        <dbReference type="SAM" id="MobiDB-lite"/>
    </source>
</evidence>
<feature type="compositionally biased region" description="Low complexity" evidence="1">
    <location>
        <begin position="103"/>
        <end position="119"/>
    </location>
</feature>
<organism evidence="2 3">
    <name type="scientific">Chionoecetes opilio</name>
    <name type="common">Atlantic snow crab</name>
    <name type="synonym">Cancer opilio</name>
    <dbReference type="NCBI Taxonomy" id="41210"/>
    <lineage>
        <taxon>Eukaryota</taxon>
        <taxon>Metazoa</taxon>
        <taxon>Ecdysozoa</taxon>
        <taxon>Arthropoda</taxon>
        <taxon>Crustacea</taxon>
        <taxon>Multicrustacea</taxon>
        <taxon>Malacostraca</taxon>
        <taxon>Eumalacostraca</taxon>
        <taxon>Eucarida</taxon>
        <taxon>Decapoda</taxon>
        <taxon>Pleocyemata</taxon>
        <taxon>Brachyura</taxon>
        <taxon>Eubrachyura</taxon>
        <taxon>Majoidea</taxon>
        <taxon>Majidae</taxon>
        <taxon>Chionoecetes</taxon>
    </lineage>
</organism>
<evidence type="ECO:0000313" key="2">
    <source>
        <dbReference type="EMBL" id="KAG0726168.1"/>
    </source>
</evidence>
<keyword evidence="3" id="KW-1185">Reference proteome</keyword>
<sequence length="155" mass="16836">MDYLSKHSILTPTQHGFRPHCCGVSCLSRKATAMATCRREGRLAGSLAVHSLDTFISGSVRKVWSHRHTAMSRMYPRLYTSPEQNTGRRAPFSGAIHGKRSSGDASSYSSLRSSSSSSSSLYTLSGKTCSAATCPLWHAHPRSMMWNTGSAIVPV</sequence>
<protein>
    <submittedName>
        <fullName evidence="2">Uncharacterized protein</fullName>
    </submittedName>
</protein>
<dbReference type="AlphaFoldDB" id="A0A8J5CMR2"/>
<proteinExistence type="predicted"/>
<evidence type="ECO:0000313" key="3">
    <source>
        <dbReference type="Proteomes" id="UP000770661"/>
    </source>
</evidence>
<comment type="caution">
    <text evidence="2">The sequence shown here is derived from an EMBL/GenBank/DDBJ whole genome shotgun (WGS) entry which is preliminary data.</text>
</comment>